<protein>
    <submittedName>
        <fullName evidence="1">Uncharacterized protein</fullName>
    </submittedName>
</protein>
<proteinExistence type="predicted"/>
<accession>A0A7R9GXN6</accession>
<gene>
    <name evidence="1" type="ORF">TPSB3V08_LOCUS3067</name>
</gene>
<dbReference type="EMBL" id="OD001299">
    <property type="protein sequence ID" value="CAD7401371.1"/>
    <property type="molecule type" value="Genomic_DNA"/>
</dbReference>
<sequence>MMLYLEENRGKRNRSSHGCVKCNNSGKNIFVILKNGLKESLKMAEYNVKGKRNKHSKAMKRLYEEIQEAQTSNKCREDGGYKVFIVDSTPKPYPITLKMCIAGIYFTSITVSSLWPGSKRFI</sequence>
<name>A0A7R9GXN6_TIMPO</name>
<organism evidence="1">
    <name type="scientific">Timema poppense</name>
    <name type="common">Walking stick</name>
    <dbReference type="NCBI Taxonomy" id="170557"/>
    <lineage>
        <taxon>Eukaryota</taxon>
        <taxon>Metazoa</taxon>
        <taxon>Ecdysozoa</taxon>
        <taxon>Arthropoda</taxon>
        <taxon>Hexapoda</taxon>
        <taxon>Insecta</taxon>
        <taxon>Pterygota</taxon>
        <taxon>Neoptera</taxon>
        <taxon>Polyneoptera</taxon>
        <taxon>Phasmatodea</taxon>
        <taxon>Timematodea</taxon>
        <taxon>Timematoidea</taxon>
        <taxon>Timematidae</taxon>
        <taxon>Timema</taxon>
    </lineage>
</organism>
<reference evidence="1" key="1">
    <citation type="submission" date="2020-11" db="EMBL/GenBank/DDBJ databases">
        <authorList>
            <person name="Tran Van P."/>
        </authorList>
    </citation>
    <scope>NUCLEOTIDE SEQUENCE</scope>
</reference>
<dbReference type="AlphaFoldDB" id="A0A7R9GXN6"/>
<evidence type="ECO:0000313" key="1">
    <source>
        <dbReference type="EMBL" id="CAD7401371.1"/>
    </source>
</evidence>